<accession>E9GBG4</accession>
<protein>
    <submittedName>
        <fullName evidence="2">Uncharacterized protein</fullName>
    </submittedName>
</protein>
<keyword evidence="1" id="KW-0175">Coiled coil</keyword>
<gene>
    <name evidence="2" type="ORF">DAPPUDRAFT_240390</name>
</gene>
<name>E9GBG4_DAPPU</name>
<sequence length="461" mass="53609">MKVELLQEQVSAVEEQLEQKQGQCEMVNLPLEDTVQLLKDVLERISTQEELLRSSVELLSALQTQLQQVLSEREAMEEKASKFQEDNEVLRSQLYSLREKCNDSEEKIQLDLFKVQQVLDCEIAAHTETKMSAVKMLSDTKNALECQVNELQENFVVVERKKELVKQELDSERSAHSETKSDLELCKNLLEEDRNRHLLELSKVQDTVNILKDEKNQLKSEIDEFRGNLIAAFSQNESIMKELDDERKAHNEIMSYWKSCEDQLIQNAMKVLSDQNKFIEAEVNELKGNIGEAELQNKSIKQELDCEIKAHQEAKSNWKLANETKDEEIKQLKNLLKFFQSQHLDYDRQLNFSALEISKSYLVTQQLKKEKIELEKKLQEGAFPDAEIAVLQDVLPTKDKEVSYRDQAVSSVRSVADMTDEEEWMLSRKVKRHNPLIQKSKNEHLRHFSRLSKNRITGLNS</sequence>
<evidence type="ECO:0000313" key="3">
    <source>
        <dbReference type="Proteomes" id="UP000000305"/>
    </source>
</evidence>
<dbReference type="EMBL" id="GL732538">
    <property type="protein sequence ID" value="EFX83159.1"/>
    <property type="molecule type" value="Genomic_DNA"/>
</dbReference>
<dbReference type="HOGENOM" id="CLU_593491_0_0_1"/>
<dbReference type="OrthoDB" id="2436455at2759"/>
<reference evidence="2 3" key="1">
    <citation type="journal article" date="2011" name="Science">
        <title>The ecoresponsive genome of Daphnia pulex.</title>
        <authorList>
            <person name="Colbourne J.K."/>
            <person name="Pfrender M.E."/>
            <person name="Gilbert D."/>
            <person name="Thomas W.K."/>
            <person name="Tucker A."/>
            <person name="Oakley T.H."/>
            <person name="Tokishita S."/>
            <person name="Aerts A."/>
            <person name="Arnold G.J."/>
            <person name="Basu M.K."/>
            <person name="Bauer D.J."/>
            <person name="Caceres C.E."/>
            <person name="Carmel L."/>
            <person name="Casola C."/>
            <person name="Choi J.H."/>
            <person name="Detter J.C."/>
            <person name="Dong Q."/>
            <person name="Dusheyko S."/>
            <person name="Eads B.D."/>
            <person name="Frohlich T."/>
            <person name="Geiler-Samerotte K.A."/>
            <person name="Gerlach D."/>
            <person name="Hatcher P."/>
            <person name="Jogdeo S."/>
            <person name="Krijgsveld J."/>
            <person name="Kriventseva E.V."/>
            <person name="Kultz D."/>
            <person name="Laforsch C."/>
            <person name="Lindquist E."/>
            <person name="Lopez J."/>
            <person name="Manak J.R."/>
            <person name="Muller J."/>
            <person name="Pangilinan J."/>
            <person name="Patwardhan R.P."/>
            <person name="Pitluck S."/>
            <person name="Pritham E.J."/>
            <person name="Rechtsteiner A."/>
            <person name="Rho M."/>
            <person name="Rogozin I.B."/>
            <person name="Sakarya O."/>
            <person name="Salamov A."/>
            <person name="Schaack S."/>
            <person name="Shapiro H."/>
            <person name="Shiga Y."/>
            <person name="Skalitzky C."/>
            <person name="Smith Z."/>
            <person name="Souvorov A."/>
            <person name="Sung W."/>
            <person name="Tang Z."/>
            <person name="Tsuchiya D."/>
            <person name="Tu H."/>
            <person name="Vos H."/>
            <person name="Wang M."/>
            <person name="Wolf Y.I."/>
            <person name="Yamagata H."/>
            <person name="Yamada T."/>
            <person name="Ye Y."/>
            <person name="Shaw J.R."/>
            <person name="Andrews J."/>
            <person name="Crease T.J."/>
            <person name="Tang H."/>
            <person name="Lucas S.M."/>
            <person name="Robertson H.M."/>
            <person name="Bork P."/>
            <person name="Koonin E.V."/>
            <person name="Zdobnov E.M."/>
            <person name="Grigoriev I.V."/>
            <person name="Lynch M."/>
            <person name="Boore J.L."/>
        </authorList>
    </citation>
    <scope>NUCLEOTIDE SEQUENCE [LARGE SCALE GENOMIC DNA]</scope>
</reference>
<evidence type="ECO:0000313" key="2">
    <source>
        <dbReference type="EMBL" id="EFX83159.1"/>
    </source>
</evidence>
<feature type="coiled-coil region" evidence="1">
    <location>
        <begin position="59"/>
        <end position="107"/>
    </location>
</feature>
<dbReference type="KEGG" id="dpx:DAPPUDRAFT_240390"/>
<dbReference type="Proteomes" id="UP000000305">
    <property type="component" value="Unassembled WGS sequence"/>
</dbReference>
<dbReference type="AlphaFoldDB" id="E9GBG4"/>
<dbReference type="InParanoid" id="E9GBG4"/>
<feature type="coiled-coil region" evidence="1">
    <location>
        <begin position="134"/>
        <end position="168"/>
    </location>
</feature>
<feature type="coiled-coil region" evidence="1">
    <location>
        <begin position="269"/>
        <end position="342"/>
    </location>
</feature>
<feature type="coiled-coil region" evidence="1">
    <location>
        <begin position="201"/>
        <end position="228"/>
    </location>
</feature>
<evidence type="ECO:0000256" key="1">
    <source>
        <dbReference type="SAM" id="Coils"/>
    </source>
</evidence>
<organism evidence="2 3">
    <name type="scientific">Daphnia pulex</name>
    <name type="common">Water flea</name>
    <dbReference type="NCBI Taxonomy" id="6669"/>
    <lineage>
        <taxon>Eukaryota</taxon>
        <taxon>Metazoa</taxon>
        <taxon>Ecdysozoa</taxon>
        <taxon>Arthropoda</taxon>
        <taxon>Crustacea</taxon>
        <taxon>Branchiopoda</taxon>
        <taxon>Diplostraca</taxon>
        <taxon>Cladocera</taxon>
        <taxon>Anomopoda</taxon>
        <taxon>Daphniidae</taxon>
        <taxon>Daphnia</taxon>
    </lineage>
</organism>
<proteinExistence type="predicted"/>
<keyword evidence="3" id="KW-1185">Reference proteome</keyword>